<keyword evidence="5" id="KW-0732">Signal</keyword>
<feature type="domain" description="Immunoglobulin" evidence="6">
    <location>
        <begin position="24"/>
        <end position="122"/>
    </location>
</feature>
<keyword evidence="3 4" id="KW-0472">Membrane</keyword>
<dbReference type="InterPro" id="IPR013783">
    <property type="entry name" value="Ig-like_fold"/>
</dbReference>
<dbReference type="OMA" id="EEDDHIC"/>
<dbReference type="Proteomes" id="UP000694389">
    <property type="component" value="Unassembled WGS sequence"/>
</dbReference>
<dbReference type="OrthoDB" id="8442846at2759"/>
<dbReference type="Gene3D" id="2.60.40.10">
    <property type="entry name" value="Immunoglobulins"/>
    <property type="match status" value="2"/>
</dbReference>
<name>A0A8C4HAG5_DICLA</name>
<evidence type="ECO:0000313" key="7">
    <source>
        <dbReference type="Ensembl" id="ENSDLAP00005039134.2"/>
    </source>
</evidence>
<feature type="transmembrane region" description="Helical" evidence="4">
    <location>
        <begin position="226"/>
        <end position="250"/>
    </location>
</feature>
<proteinExistence type="predicted"/>
<evidence type="ECO:0000256" key="1">
    <source>
        <dbReference type="ARBA" id="ARBA00004370"/>
    </source>
</evidence>
<evidence type="ECO:0000259" key="6">
    <source>
        <dbReference type="SMART" id="SM00409"/>
    </source>
</evidence>
<evidence type="ECO:0000256" key="5">
    <source>
        <dbReference type="SAM" id="SignalP"/>
    </source>
</evidence>
<evidence type="ECO:0000256" key="3">
    <source>
        <dbReference type="ARBA" id="ARBA00023136"/>
    </source>
</evidence>
<feature type="chain" id="PRO_5035908659" description="Immunoglobulin domain-containing protein" evidence="5">
    <location>
        <begin position="21"/>
        <end position="297"/>
    </location>
</feature>
<evidence type="ECO:0000256" key="4">
    <source>
        <dbReference type="SAM" id="Phobius"/>
    </source>
</evidence>
<dbReference type="SMART" id="SM00409">
    <property type="entry name" value="IG"/>
    <property type="match status" value="2"/>
</dbReference>
<evidence type="ECO:0000256" key="2">
    <source>
        <dbReference type="ARBA" id="ARBA00022692"/>
    </source>
</evidence>
<dbReference type="CDD" id="cd05716">
    <property type="entry name" value="IgV_pIgR_like"/>
    <property type="match status" value="2"/>
</dbReference>
<dbReference type="GeneID" id="127354618"/>
<dbReference type="InterPro" id="IPR003599">
    <property type="entry name" value="Ig_sub"/>
</dbReference>
<dbReference type="SUPFAM" id="SSF48726">
    <property type="entry name" value="Immunoglobulin"/>
    <property type="match status" value="2"/>
</dbReference>
<keyword evidence="2 4" id="KW-0812">Transmembrane</keyword>
<dbReference type="PANTHER" id="PTHR11860:SF87">
    <property type="entry name" value="CMRF35-LIKE MOLECULE 8"/>
    <property type="match status" value="1"/>
</dbReference>
<reference evidence="7" key="2">
    <citation type="submission" date="2025-09" db="UniProtKB">
        <authorList>
            <consortium name="Ensembl"/>
        </authorList>
    </citation>
    <scope>IDENTIFICATION</scope>
</reference>
<dbReference type="RefSeq" id="XP_051240594.1">
    <property type="nucleotide sequence ID" value="XM_051384634.1"/>
</dbReference>
<evidence type="ECO:0000313" key="8">
    <source>
        <dbReference type="Proteomes" id="UP000694389"/>
    </source>
</evidence>
<feature type="signal peptide" evidence="5">
    <location>
        <begin position="1"/>
        <end position="20"/>
    </location>
</feature>
<dbReference type="GeneTree" id="ENSGT00950000182977"/>
<reference evidence="7" key="1">
    <citation type="submission" date="2025-08" db="UniProtKB">
        <authorList>
            <consortium name="Ensembl"/>
        </authorList>
    </citation>
    <scope>IDENTIFICATION</scope>
</reference>
<dbReference type="Ensembl" id="ENSDLAT00005041798.2">
    <property type="protein sequence ID" value="ENSDLAP00005039134.2"/>
    <property type="gene ID" value="ENSDLAG00005017490.2"/>
</dbReference>
<keyword evidence="8" id="KW-1185">Reference proteome</keyword>
<dbReference type="GO" id="GO:0005886">
    <property type="term" value="C:plasma membrane"/>
    <property type="evidence" value="ECO:0007669"/>
    <property type="project" value="TreeGrafter"/>
</dbReference>
<dbReference type="AlphaFoldDB" id="A0A8C4HAG5"/>
<dbReference type="InterPro" id="IPR036179">
    <property type="entry name" value="Ig-like_dom_sf"/>
</dbReference>
<gene>
    <name evidence="7" type="primary">LOC127354618</name>
</gene>
<dbReference type="InterPro" id="IPR013106">
    <property type="entry name" value="Ig_V-set"/>
</dbReference>
<dbReference type="InterPro" id="IPR050671">
    <property type="entry name" value="CD300_family_receptors"/>
</dbReference>
<dbReference type="Pfam" id="PF07686">
    <property type="entry name" value="V-set"/>
    <property type="match status" value="2"/>
</dbReference>
<feature type="domain" description="Immunoglobulin" evidence="6">
    <location>
        <begin position="129"/>
        <end position="221"/>
    </location>
</feature>
<organism evidence="7 8">
    <name type="scientific">Dicentrarchus labrax</name>
    <name type="common">European seabass</name>
    <name type="synonym">Morone labrax</name>
    <dbReference type="NCBI Taxonomy" id="13489"/>
    <lineage>
        <taxon>Eukaryota</taxon>
        <taxon>Metazoa</taxon>
        <taxon>Chordata</taxon>
        <taxon>Craniata</taxon>
        <taxon>Vertebrata</taxon>
        <taxon>Euteleostomi</taxon>
        <taxon>Actinopterygii</taxon>
        <taxon>Neopterygii</taxon>
        <taxon>Teleostei</taxon>
        <taxon>Neoteleostei</taxon>
        <taxon>Acanthomorphata</taxon>
        <taxon>Eupercaria</taxon>
        <taxon>Moronidae</taxon>
        <taxon>Dicentrarchus</taxon>
    </lineage>
</organism>
<accession>A0A8C4HAG5</accession>
<dbReference type="PANTHER" id="PTHR11860">
    <property type="entry name" value="POLYMERIC-IMMUNOGLOBULIN RECEPTOR"/>
    <property type="match status" value="1"/>
</dbReference>
<dbReference type="GO" id="GO:0004888">
    <property type="term" value="F:transmembrane signaling receptor activity"/>
    <property type="evidence" value="ECO:0007669"/>
    <property type="project" value="TreeGrafter"/>
</dbReference>
<protein>
    <recommendedName>
        <fullName evidence="6">Immunoglobulin domain-containing protein</fullName>
    </recommendedName>
</protein>
<keyword evidence="4" id="KW-1133">Transmembrane helix</keyword>
<sequence>MWSLQDLLFILCIPLSGVTGAADVIHVSGYEGREVYVSCPYDQGYKSNTKYLCRNECDNDDEIVIKTTEVKKGRYSIHDDKNKRIFTVTISDLDQTDAGKYLCMVDRFGRDPSTAEVQLDIAEWCCVKLSELSGIVGRSVTMQCPYPPQHKNNRKFLCKGDRHISCTDMVTSQSRFTLQDDVSSSSFLVMITELKAGDAGTYWCGSDSQWTAANYTKIHLSVDVHMLVYILPATLLAVLGVLTVALVMLYKYKCYKVQGTEVSMNSNTTTPAEEVEVQYVDHIYDNHVLDKTGGDDM</sequence>
<comment type="subcellular location">
    <subcellularLocation>
        <location evidence="1">Membrane</location>
    </subcellularLocation>
</comment>